<evidence type="ECO:0008006" key="3">
    <source>
        <dbReference type="Google" id="ProtNLM"/>
    </source>
</evidence>
<dbReference type="EMBL" id="JAAGUZ010000133">
    <property type="protein sequence ID" value="NEW48204.1"/>
    <property type="molecule type" value="Genomic_DNA"/>
</dbReference>
<protein>
    <recommendedName>
        <fullName evidence="3">RiboL-PSP-HEPN domain-containing protein</fullName>
    </recommendedName>
</protein>
<name>A0A6P1DG91_9NOCA</name>
<dbReference type="AlphaFoldDB" id="A0A6P1DG91"/>
<reference evidence="1 2" key="1">
    <citation type="submission" date="2020-01" db="EMBL/GenBank/DDBJ databases">
        <title>Genetics and antimicrobial susceptibilities of Nocardia species isolated from the soil; a comparison with species isolated from humans.</title>
        <authorList>
            <person name="Carrasco G."/>
            <person name="Monzon S."/>
            <person name="Sansegundo M."/>
            <person name="Garcia E."/>
            <person name="Garrido N."/>
            <person name="Medina M.J."/>
            <person name="Villalon P."/>
            <person name="Ramirez-Arocha A.C."/>
            <person name="Jimenez P."/>
            <person name="Cuesta I."/>
            <person name="Valdezate S."/>
        </authorList>
    </citation>
    <scope>NUCLEOTIDE SEQUENCE [LARGE SCALE GENOMIC DNA]</scope>
    <source>
        <strain evidence="1 2">CNM20110639</strain>
    </source>
</reference>
<proteinExistence type="predicted"/>
<evidence type="ECO:0000313" key="1">
    <source>
        <dbReference type="EMBL" id="NEW48204.1"/>
    </source>
</evidence>
<evidence type="ECO:0000313" key="2">
    <source>
        <dbReference type="Proteomes" id="UP000468928"/>
    </source>
</evidence>
<accession>A0A6P1DG91</accession>
<sequence>MPYKPSPALQKWRSDRANRLDELVAVHGKVVGGRRGRQYATEQLNHALFVALAGEFQGYCRELHDLGVFAFTDGLASPGDPRLVNARSAYIRPRKLSTGNASPTALSNDFKMFQMSFWPAIKAMYPAKSSPWNDFLANLNEARNAIAHRDETKLAAVTDPLTLATFKRWRSTLNGIASGIDKVVGAYLQDTLGKSW</sequence>
<comment type="caution">
    <text evidence="1">The sequence shown here is derived from an EMBL/GenBank/DDBJ whole genome shotgun (WGS) entry which is preliminary data.</text>
</comment>
<dbReference type="Proteomes" id="UP000468928">
    <property type="component" value="Unassembled WGS sequence"/>
</dbReference>
<dbReference type="RefSeq" id="WP_163830361.1">
    <property type="nucleotide sequence ID" value="NZ_JAAGUZ010000133.1"/>
</dbReference>
<organism evidence="1 2">
    <name type="scientific">Nocardia cyriacigeorgica</name>
    <dbReference type="NCBI Taxonomy" id="135487"/>
    <lineage>
        <taxon>Bacteria</taxon>
        <taxon>Bacillati</taxon>
        <taxon>Actinomycetota</taxon>
        <taxon>Actinomycetes</taxon>
        <taxon>Mycobacteriales</taxon>
        <taxon>Nocardiaceae</taxon>
        <taxon>Nocardia</taxon>
    </lineage>
</organism>
<gene>
    <name evidence="1" type="ORF">GV789_27830</name>
</gene>